<sequence>MFSGAHMHEDEKADEYKPVECVDADEPSGFKYCGKCAKRITLTDQECWRCVFCTQRFHEHCKYMICDECSVDIAIRKQMMWCAPLPIQQDDSPKISIDNFEIIRVLGRGSFGKVVLAKHSDYEEPLAIKILKKEKFVNSKDLMFLEVERNVLRKVSLSSNPFLISMKFWFQDSESIFLVMEYLSGGDLLHHVMNKSFCKEQIKQYASEMLLAIEFLHKEGIIFRDLKLDNIMLCGDGHIKLVDFGLCKENIGPFGTTFTYCGTLDTLAPEVIAGDGYTKDSDWWSYGVVLYELYERDPPFHGSTNGEICSSIINANHSYDRIEDDTVKALIDRLLEKDPTKRIGHGEADANDIKTHEYFHGVDWESVASKKIKPLFVPGDLESNFDTEFFKESTTLPRSTADRKNI</sequence>
<evidence type="ECO:0000256" key="2">
    <source>
        <dbReference type="ARBA" id="ARBA00012429"/>
    </source>
</evidence>
<evidence type="ECO:0000259" key="11">
    <source>
        <dbReference type="PROSITE" id="PS51285"/>
    </source>
</evidence>
<dbReference type="PROSITE" id="PS50081">
    <property type="entry name" value="ZF_DAG_PE_2"/>
    <property type="match status" value="1"/>
</dbReference>
<dbReference type="VEuPathDB" id="MicrosporidiaDB:M896_080760"/>
<dbReference type="SUPFAM" id="SSF56112">
    <property type="entry name" value="Protein kinase-like (PK-like)"/>
    <property type="match status" value="1"/>
</dbReference>
<keyword evidence="4" id="KW-0808">Transferase</keyword>
<accession>A0A0B2UE43</accession>
<dbReference type="InterPro" id="IPR011009">
    <property type="entry name" value="Kinase-like_dom_sf"/>
</dbReference>
<dbReference type="EC" id="2.7.11.13" evidence="2"/>
<dbReference type="STRING" id="1354746.A0A0B2UE43"/>
<feature type="domain" description="Phorbol-ester/DAG-type" evidence="10">
    <location>
        <begin position="32"/>
        <end position="69"/>
    </location>
</feature>
<feature type="binding site" evidence="8">
    <location>
        <position position="129"/>
    </location>
    <ligand>
        <name>ATP</name>
        <dbReference type="ChEBI" id="CHEBI:30616"/>
    </ligand>
</feature>
<dbReference type="InterPro" id="IPR000719">
    <property type="entry name" value="Prot_kinase_dom"/>
</dbReference>
<keyword evidence="5 8" id="KW-0547">Nucleotide-binding</keyword>
<comment type="caution">
    <text evidence="12">The sequence shown here is derived from an EMBL/GenBank/DDBJ whole genome shotgun (WGS) entry which is preliminary data.</text>
</comment>
<evidence type="ECO:0000259" key="9">
    <source>
        <dbReference type="PROSITE" id="PS50011"/>
    </source>
</evidence>
<dbReference type="InParanoid" id="A0A0B2UE43"/>
<dbReference type="InterPro" id="IPR017441">
    <property type="entry name" value="Protein_kinase_ATP_BS"/>
</dbReference>
<reference evidence="12 13" key="1">
    <citation type="journal article" date="2014" name="MBio">
        <title>The Ordospora colligata genome; evolution of extreme reduction in microsporidia and host-to-parasite horizontal gene transfer.</title>
        <authorList>
            <person name="Pombert J.-F."/>
            <person name="Haag K.L."/>
            <person name="Beidas S."/>
            <person name="Ebert D."/>
            <person name="Keeling P.J."/>
        </authorList>
    </citation>
    <scope>NUCLEOTIDE SEQUENCE [LARGE SCALE GENOMIC DNA]</scope>
    <source>
        <strain evidence="12 13">OC4</strain>
    </source>
</reference>
<keyword evidence="3" id="KW-0723">Serine/threonine-protein kinase</keyword>
<dbReference type="EMBL" id="JOKQ01000008">
    <property type="protein sequence ID" value="KHN69341.1"/>
    <property type="molecule type" value="Genomic_DNA"/>
</dbReference>
<dbReference type="Gene3D" id="1.10.510.10">
    <property type="entry name" value="Transferase(Phosphotransferase) domain 1"/>
    <property type="match status" value="1"/>
</dbReference>
<dbReference type="FunCoup" id="A0A0B2UE43">
    <property type="interactions" value="139"/>
</dbReference>
<evidence type="ECO:0000313" key="12">
    <source>
        <dbReference type="EMBL" id="KHN69341.1"/>
    </source>
</evidence>
<dbReference type="GO" id="GO:0004697">
    <property type="term" value="F:diacylglycerol-dependent serine/threonine kinase activity"/>
    <property type="evidence" value="ECO:0007669"/>
    <property type="project" value="UniProtKB-EC"/>
</dbReference>
<feature type="domain" description="Protein kinase" evidence="9">
    <location>
        <begin position="100"/>
        <end position="359"/>
    </location>
</feature>
<dbReference type="InterPro" id="IPR002219">
    <property type="entry name" value="PKC_DAG/PE"/>
</dbReference>
<protein>
    <recommendedName>
        <fullName evidence="2">protein kinase C</fullName>
        <ecNumber evidence="2">2.7.11.13</ecNumber>
    </recommendedName>
</protein>
<name>A0A0B2UE43_9MICR</name>
<dbReference type="GeneID" id="26262116"/>
<dbReference type="InterPro" id="IPR000961">
    <property type="entry name" value="AGC-kinase_C"/>
</dbReference>
<evidence type="ECO:0000256" key="6">
    <source>
        <dbReference type="ARBA" id="ARBA00022777"/>
    </source>
</evidence>
<dbReference type="Gene3D" id="3.30.200.20">
    <property type="entry name" value="Phosphorylase Kinase, domain 1"/>
    <property type="match status" value="1"/>
</dbReference>
<evidence type="ECO:0000256" key="1">
    <source>
        <dbReference type="ARBA" id="ARBA00005490"/>
    </source>
</evidence>
<evidence type="ECO:0000313" key="13">
    <source>
        <dbReference type="Proteomes" id="UP000031056"/>
    </source>
</evidence>
<dbReference type="PROSITE" id="PS50216">
    <property type="entry name" value="DHHC"/>
    <property type="match status" value="1"/>
</dbReference>
<proteinExistence type="inferred from homology"/>
<dbReference type="HOGENOM" id="CLU_000288_63_5_1"/>
<dbReference type="AlphaFoldDB" id="A0A0B2UE43"/>
<dbReference type="Proteomes" id="UP000031056">
    <property type="component" value="Unassembled WGS sequence"/>
</dbReference>
<evidence type="ECO:0000259" key="10">
    <source>
        <dbReference type="PROSITE" id="PS50081"/>
    </source>
</evidence>
<evidence type="ECO:0000256" key="8">
    <source>
        <dbReference type="PROSITE-ProRule" id="PRU10141"/>
    </source>
</evidence>
<dbReference type="PANTHER" id="PTHR24351">
    <property type="entry name" value="RIBOSOMAL PROTEIN S6 KINASE"/>
    <property type="match status" value="1"/>
</dbReference>
<dbReference type="OrthoDB" id="63267at2759"/>
<dbReference type="PROSITE" id="PS50011">
    <property type="entry name" value="PROTEIN_KINASE_DOM"/>
    <property type="match status" value="1"/>
</dbReference>
<dbReference type="SMART" id="SM00220">
    <property type="entry name" value="S_TKc"/>
    <property type="match status" value="1"/>
</dbReference>
<dbReference type="PROSITE" id="PS51285">
    <property type="entry name" value="AGC_KINASE_CTER"/>
    <property type="match status" value="1"/>
</dbReference>
<dbReference type="Pfam" id="PF00069">
    <property type="entry name" value="Pkinase"/>
    <property type="match status" value="1"/>
</dbReference>
<dbReference type="FunFam" id="1.10.510.10:FF:000210">
    <property type="entry name" value="Non-specific serine/threonine protein kinase"/>
    <property type="match status" value="1"/>
</dbReference>
<comment type="similarity">
    <text evidence="1">Belongs to the protein kinase superfamily. AGC Ser/Thr protein kinase family. PKC subfamily.</text>
</comment>
<evidence type="ECO:0000256" key="3">
    <source>
        <dbReference type="ARBA" id="ARBA00022527"/>
    </source>
</evidence>
<organism evidence="12 13">
    <name type="scientific">Ordospora colligata OC4</name>
    <dbReference type="NCBI Taxonomy" id="1354746"/>
    <lineage>
        <taxon>Eukaryota</taxon>
        <taxon>Fungi</taxon>
        <taxon>Fungi incertae sedis</taxon>
        <taxon>Microsporidia</taxon>
        <taxon>Ordosporidae</taxon>
        <taxon>Ordospora</taxon>
    </lineage>
</organism>
<dbReference type="RefSeq" id="XP_014563383.1">
    <property type="nucleotide sequence ID" value="XM_014707897.1"/>
</dbReference>
<keyword evidence="6" id="KW-0418">Kinase</keyword>
<keyword evidence="13" id="KW-1185">Reference proteome</keyword>
<feature type="domain" description="AGC-kinase C-terminal" evidence="11">
    <location>
        <begin position="360"/>
        <end position="406"/>
    </location>
</feature>
<evidence type="ECO:0000256" key="4">
    <source>
        <dbReference type="ARBA" id="ARBA00022679"/>
    </source>
</evidence>
<evidence type="ECO:0000256" key="5">
    <source>
        <dbReference type="ARBA" id="ARBA00022741"/>
    </source>
</evidence>
<dbReference type="GO" id="GO:0005524">
    <property type="term" value="F:ATP binding"/>
    <property type="evidence" value="ECO:0007669"/>
    <property type="project" value="UniProtKB-UniRule"/>
</dbReference>
<evidence type="ECO:0000256" key="7">
    <source>
        <dbReference type="ARBA" id="ARBA00022840"/>
    </source>
</evidence>
<keyword evidence="7 8" id="KW-0067">ATP-binding</keyword>
<dbReference type="PROSITE" id="PS00107">
    <property type="entry name" value="PROTEIN_KINASE_ATP"/>
    <property type="match status" value="1"/>
</dbReference>
<gene>
    <name evidence="12" type="ORF">M896_080760</name>
</gene>